<comment type="caution">
    <text evidence="2">The sequence shown here is derived from an EMBL/GenBank/DDBJ whole genome shotgun (WGS) entry which is preliminary data.</text>
</comment>
<sequence>MQKTNVRTSFAHTPKEDPFNHSKFLGADQEYRYKELASKSIWSERTFNINPEGNPLTLPDDELCQYSKRLSQGDWNFELVKDTLVLPGRTYVTNASGRPIKFNTWDLNTSSQVLMTLVLYNIRPKSHTSSIPMNIACLLYYIIDDKHVDMARIIANEMKMIVSRGHHLGN</sequence>
<evidence type="ECO:0000259" key="1">
    <source>
        <dbReference type="Pfam" id="PF20167"/>
    </source>
</evidence>
<evidence type="ECO:0000313" key="2">
    <source>
        <dbReference type="EMBL" id="KAI5443134.1"/>
    </source>
</evidence>
<reference evidence="2 3" key="1">
    <citation type="journal article" date="2022" name="Nat. Genet.">
        <title>Improved pea reference genome and pan-genome highlight genomic features and evolutionary characteristics.</title>
        <authorList>
            <person name="Yang T."/>
            <person name="Liu R."/>
            <person name="Luo Y."/>
            <person name="Hu S."/>
            <person name="Wang D."/>
            <person name="Wang C."/>
            <person name="Pandey M.K."/>
            <person name="Ge S."/>
            <person name="Xu Q."/>
            <person name="Li N."/>
            <person name="Li G."/>
            <person name="Huang Y."/>
            <person name="Saxena R.K."/>
            <person name="Ji Y."/>
            <person name="Li M."/>
            <person name="Yan X."/>
            <person name="He Y."/>
            <person name="Liu Y."/>
            <person name="Wang X."/>
            <person name="Xiang C."/>
            <person name="Varshney R.K."/>
            <person name="Ding H."/>
            <person name="Gao S."/>
            <person name="Zong X."/>
        </authorList>
    </citation>
    <scope>NUCLEOTIDE SEQUENCE [LARGE SCALE GENOMIC DNA]</scope>
    <source>
        <strain evidence="2 3">cv. Zhongwan 6</strain>
    </source>
</reference>
<protein>
    <recommendedName>
        <fullName evidence="1">Putative plant transposon protein domain-containing protein</fullName>
    </recommendedName>
</protein>
<name>A0A9D5GW02_PEA</name>
<dbReference type="Gramene" id="Psat01G0197100-T1">
    <property type="protein sequence ID" value="KAI5443134.1"/>
    <property type="gene ID" value="KIW84_011971"/>
</dbReference>
<accession>A0A9D5GW02</accession>
<proteinExistence type="predicted"/>
<keyword evidence="3" id="KW-1185">Reference proteome</keyword>
<dbReference type="EMBL" id="JAMSHJ010000001">
    <property type="protein sequence ID" value="KAI5443134.1"/>
    <property type="molecule type" value="Genomic_DNA"/>
</dbReference>
<dbReference type="AlphaFoldDB" id="A0A9D5GW02"/>
<evidence type="ECO:0000313" key="3">
    <source>
        <dbReference type="Proteomes" id="UP001058974"/>
    </source>
</evidence>
<organism evidence="2 3">
    <name type="scientific">Pisum sativum</name>
    <name type="common">Garden pea</name>
    <name type="synonym">Lathyrus oleraceus</name>
    <dbReference type="NCBI Taxonomy" id="3888"/>
    <lineage>
        <taxon>Eukaryota</taxon>
        <taxon>Viridiplantae</taxon>
        <taxon>Streptophyta</taxon>
        <taxon>Embryophyta</taxon>
        <taxon>Tracheophyta</taxon>
        <taxon>Spermatophyta</taxon>
        <taxon>Magnoliopsida</taxon>
        <taxon>eudicotyledons</taxon>
        <taxon>Gunneridae</taxon>
        <taxon>Pentapetalae</taxon>
        <taxon>rosids</taxon>
        <taxon>fabids</taxon>
        <taxon>Fabales</taxon>
        <taxon>Fabaceae</taxon>
        <taxon>Papilionoideae</taxon>
        <taxon>50 kb inversion clade</taxon>
        <taxon>NPAAA clade</taxon>
        <taxon>Hologalegina</taxon>
        <taxon>IRL clade</taxon>
        <taxon>Fabeae</taxon>
        <taxon>Lathyrus</taxon>
    </lineage>
</organism>
<dbReference type="Pfam" id="PF20167">
    <property type="entry name" value="Transposase_32"/>
    <property type="match status" value="1"/>
</dbReference>
<dbReference type="InterPro" id="IPR046796">
    <property type="entry name" value="Transposase_32_dom"/>
</dbReference>
<feature type="domain" description="Putative plant transposon protein" evidence="1">
    <location>
        <begin position="46"/>
        <end position="162"/>
    </location>
</feature>
<dbReference type="Proteomes" id="UP001058974">
    <property type="component" value="Chromosome 1"/>
</dbReference>
<gene>
    <name evidence="2" type="ORF">KIW84_011971</name>
</gene>